<evidence type="ECO:0000259" key="1">
    <source>
        <dbReference type="Pfam" id="PF07484"/>
    </source>
</evidence>
<proteinExistence type="predicted"/>
<reference evidence="2 3" key="1">
    <citation type="submission" date="2021-03" db="EMBL/GenBank/DDBJ databases">
        <title>Complete Genome of Pseudoalteromonas viridis Strain BBR56, a new biocontrol bacterial candidate.</title>
        <authorList>
            <person name="Handayani D.P."/>
            <person name="Isnansetyo A."/>
            <person name="Istiqomah I."/>
            <person name="Jumina J."/>
        </authorList>
    </citation>
    <scope>NUCLEOTIDE SEQUENCE [LARGE SCALE GENOMIC DNA]</scope>
    <source>
        <strain evidence="2 3">BBR56</strain>
    </source>
</reference>
<sequence length="206" mass="22429">MSSDSFTGELMPFLGNFVVRGYLACEGQLLDIAKYSTLYSLIGTFYGGDGRVSFAVPDLRGRRLTGRGKAPDLKYDYKIGQKGGADSITLTEYALPMHNHAASLEVPNTYSQAVAPMAVADNAANTRIPNTKVYLGRPQYKNYVVPNDSDPVVPIGLRGVSVDVHSTASADVAIQRTGQNIPIDFQTPYNTVNWLICTDNLYPERG</sequence>
<dbReference type="InterPro" id="IPR011083">
    <property type="entry name" value="Phage_tail_collar_dom"/>
</dbReference>
<dbReference type="RefSeq" id="WP_209050964.1">
    <property type="nucleotide sequence ID" value="NZ_CP072425.1"/>
</dbReference>
<evidence type="ECO:0000313" key="3">
    <source>
        <dbReference type="Proteomes" id="UP000665025"/>
    </source>
</evidence>
<name>A0ABX7V3Q4_9GAMM</name>
<dbReference type="Proteomes" id="UP000665025">
    <property type="component" value="Chromosome 1"/>
</dbReference>
<dbReference type="InterPro" id="IPR037053">
    <property type="entry name" value="Phage_tail_collar_dom_sf"/>
</dbReference>
<keyword evidence="3" id="KW-1185">Reference proteome</keyword>
<evidence type="ECO:0000313" key="2">
    <source>
        <dbReference type="EMBL" id="QTL33860.1"/>
    </source>
</evidence>
<feature type="domain" description="Phage tail collar" evidence="1">
    <location>
        <begin position="8"/>
        <end position="62"/>
    </location>
</feature>
<dbReference type="EMBL" id="CP072425">
    <property type="protein sequence ID" value="QTL33860.1"/>
    <property type="molecule type" value="Genomic_DNA"/>
</dbReference>
<protein>
    <submittedName>
        <fullName evidence="2">Tail fiber protein</fullName>
    </submittedName>
</protein>
<dbReference type="Gene3D" id="3.90.1340.10">
    <property type="entry name" value="Phage tail collar domain"/>
    <property type="match status" value="1"/>
</dbReference>
<accession>A0ABX7V3Q4</accession>
<dbReference type="SUPFAM" id="SSF88874">
    <property type="entry name" value="Receptor-binding domain of short tail fibre protein gp12"/>
    <property type="match status" value="1"/>
</dbReference>
<dbReference type="Pfam" id="PF07484">
    <property type="entry name" value="Collar"/>
    <property type="match status" value="1"/>
</dbReference>
<organism evidence="2 3">
    <name type="scientific">Pseudoalteromonas viridis</name>
    <dbReference type="NCBI Taxonomy" id="339617"/>
    <lineage>
        <taxon>Bacteria</taxon>
        <taxon>Pseudomonadati</taxon>
        <taxon>Pseudomonadota</taxon>
        <taxon>Gammaproteobacteria</taxon>
        <taxon>Alteromonadales</taxon>
        <taxon>Pseudoalteromonadaceae</taxon>
        <taxon>Pseudoalteromonas</taxon>
    </lineage>
</organism>
<gene>
    <name evidence="2" type="ORF">J5X90_09530</name>
</gene>